<dbReference type="GO" id="GO:0004553">
    <property type="term" value="F:hydrolase activity, hydrolyzing O-glycosyl compounds"/>
    <property type="evidence" value="ECO:0007669"/>
    <property type="project" value="InterPro"/>
</dbReference>
<proteinExistence type="predicted"/>
<evidence type="ECO:0000256" key="2">
    <source>
        <dbReference type="SAM" id="MobiDB-lite"/>
    </source>
</evidence>
<dbReference type="InterPro" id="IPR007137">
    <property type="entry name" value="DUF348"/>
</dbReference>
<dbReference type="Gene3D" id="2.40.40.10">
    <property type="entry name" value="RlpA-like domain"/>
    <property type="match status" value="1"/>
</dbReference>
<dbReference type="InterPro" id="IPR036908">
    <property type="entry name" value="RlpA-like_sf"/>
</dbReference>
<dbReference type="AlphaFoldDB" id="A0A4Y9ADJ4"/>
<keyword evidence="3" id="KW-0472">Membrane</keyword>
<keyword evidence="3" id="KW-0812">Transmembrane</keyword>
<dbReference type="EMBL" id="SRHY01000012">
    <property type="protein sequence ID" value="TFJ93010.1"/>
    <property type="molecule type" value="Genomic_DNA"/>
</dbReference>
<sequence length="417" mass="45854">MKIFSGLLPRSTWQWILSGAGLLALIAFSGFIIVETAKAEVTVVEDGEKQTITTGANTVHELLDEAGISYDKHDKLSHNIDEAIKDGMTITYEAANKLTVKIDGSEKVYYTTADKISEFLEEKDIAVRKHDDTSHSKNDEITDEMVYSVNKAFEVTLYDAGEEVDIKPTTGEKVEEILDANDISVNKKLDEVKPDLEKTVEKGDEINITRVEKATKTVEEPIEFETEQRKDKNLADGKEKVISEGKKGLLEKTVEITKENGEEVNRKTIDRQVKKESQNRVVALGTKKPEQNLTTLSTESSNHKSNHKTNHDDNGSNNQSGGKVMHMNASAYTVDCLGCNGSGYTATGINLRENPKVVSVDPNVIPLGSKVWVEGYGNAIAGDTGGHIKGNRIDLHFSSNGKANSFGRKTVKVKVLD</sequence>
<dbReference type="SUPFAM" id="SSF50685">
    <property type="entry name" value="Barwin-like endoglucanases"/>
    <property type="match status" value="1"/>
</dbReference>
<keyword evidence="3" id="KW-1133">Transmembrane helix</keyword>
<feature type="domain" description="G5" evidence="4">
    <location>
        <begin position="208"/>
        <end position="288"/>
    </location>
</feature>
<evidence type="ECO:0000256" key="1">
    <source>
        <dbReference type="ARBA" id="ARBA00022729"/>
    </source>
</evidence>
<dbReference type="Pfam" id="PF07501">
    <property type="entry name" value="G5"/>
    <property type="match status" value="1"/>
</dbReference>
<keyword evidence="1" id="KW-0732">Signal</keyword>
<feature type="region of interest" description="Disordered" evidence="2">
    <location>
        <begin position="276"/>
        <end position="323"/>
    </location>
</feature>
<evidence type="ECO:0000313" key="5">
    <source>
        <dbReference type="EMBL" id="TFJ93010.1"/>
    </source>
</evidence>
<dbReference type="SMART" id="SM01208">
    <property type="entry name" value="G5"/>
    <property type="match status" value="1"/>
</dbReference>
<dbReference type="InterPro" id="IPR051933">
    <property type="entry name" value="Resuscitation_pf_RpfB"/>
</dbReference>
<name>A0A4Y9ADJ4_9BACI</name>
<evidence type="ECO:0000256" key="3">
    <source>
        <dbReference type="SAM" id="Phobius"/>
    </source>
</evidence>
<dbReference type="Proteomes" id="UP000298484">
    <property type="component" value="Unassembled WGS sequence"/>
</dbReference>
<dbReference type="PANTHER" id="PTHR39160">
    <property type="entry name" value="CELL WALL-BINDING PROTEIN YOCH"/>
    <property type="match status" value="1"/>
</dbReference>
<dbReference type="RefSeq" id="WP_135109924.1">
    <property type="nucleotide sequence ID" value="NZ_SRHY01000012.1"/>
</dbReference>
<dbReference type="PROSITE" id="PS51109">
    <property type="entry name" value="G5"/>
    <property type="match status" value="1"/>
</dbReference>
<dbReference type="CDD" id="cd22786">
    <property type="entry name" value="DPBB_YuiC-like"/>
    <property type="match status" value="1"/>
</dbReference>
<reference evidence="5 6" key="1">
    <citation type="submission" date="2019-03" db="EMBL/GenBank/DDBJ databases">
        <title>Genome sequence of Lentibacillus salicampi ATCC BAA-719.</title>
        <authorList>
            <person name="Maclea K.S."/>
            <person name="Simoes Junior M."/>
        </authorList>
    </citation>
    <scope>NUCLEOTIDE SEQUENCE [LARGE SCALE GENOMIC DNA]</scope>
    <source>
        <strain evidence="5 6">ATCC BAA-719</strain>
    </source>
</reference>
<dbReference type="InterPro" id="IPR010611">
    <property type="entry name" value="3D_dom"/>
</dbReference>
<dbReference type="Pfam" id="PF03990">
    <property type="entry name" value="DUF348"/>
    <property type="match status" value="3"/>
</dbReference>
<comment type="caution">
    <text evidence="5">The sequence shown here is derived from an EMBL/GenBank/DDBJ whole genome shotgun (WGS) entry which is preliminary data.</text>
</comment>
<dbReference type="InterPro" id="IPR011098">
    <property type="entry name" value="G5_dom"/>
</dbReference>
<keyword evidence="6" id="KW-1185">Reference proteome</keyword>
<evidence type="ECO:0000313" key="6">
    <source>
        <dbReference type="Proteomes" id="UP000298484"/>
    </source>
</evidence>
<feature type="transmembrane region" description="Helical" evidence="3">
    <location>
        <begin position="12"/>
        <end position="34"/>
    </location>
</feature>
<accession>A0A4Y9ADJ4</accession>
<dbReference type="GO" id="GO:0019867">
    <property type="term" value="C:outer membrane"/>
    <property type="evidence" value="ECO:0007669"/>
    <property type="project" value="InterPro"/>
</dbReference>
<dbReference type="PANTHER" id="PTHR39160:SF4">
    <property type="entry name" value="RESUSCITATION-PROMOTING FACTOR RPFB"/>
    <property type="match status" value="1"/>
</dbReference>
<dbReference type="Pfam" id="PF06725">
    <property type="entry name" value="3D"/>
    <property type="match status" value="1"/>
</dbReference>
<evidence type="ECO:0000259" key="4">
    <source>
        <dbReference type="PROSITE" id="PS51109"/>
    </source>
</evidence>
<organism evidence="5 6">
    <name type="scientific">Lentibacillus salicampi</name>
    <dbReference type="NCBI Taxonomy" id="175306"/>
    <lineage>
        <taxon>Bacteria</taxon>
        <taxon>Bacillati</taxon>
        <taxon>Bacillota</taxon>
        <taxon>Bacilli</taxon>
        <taxon>Bacillales</taxon>
        <taxon>Bacillaceae</taxon>
        <taxon>Lentibacillus</taxon>
    </lineage>
</organism>
<dbReference type="OrthoDB" id="9798935at2"/>
<dbReference type="GO" id="GO:0009254">
    <property type="term" value="P:peptidoglycan turnover"/>
    <property type="evidence" value="ECO:0007669"/>
    <property type="project" value="InterPro"/>
</dbReference>
<dbReference type="Gene3D" id="2.20.230.10">
    <property type="entry name" value="Resuscitation-promoting factor rpfb"/>
    <property type="match status" value="1"/>
</dbReference>
<protein>
    <submittedName>
        <fullName evidence="5">DUF348 domain-containing protein</fullName>
    </submittedName>
</protein>
<feature type="compositionally biased region" description="Polar residues" evidence="2">
    <location>
        <begin position="291"/>
        <end position="300"/>
    </location>
</feature>
<gene>
    <name evidence="5" type="ORF">E4U82_09280</name>
</gene>